<reference evidence="5 6" key="1">
    <citation type="submission" date="2015-09" db="EMBL/GenBank/DDBJ databases">
        <authorList>
            <consortium name="Pathogen Informatics"/>
        </authorList>
    </citation>
    <scope>NUCLEOTIDE SEQUENCE [LARGE SCALE GENOMIC DNA]</scope>
    <source>
        <strain evidence="5 6">2789STDY5834962</strain>
    </source>
</reference>
<dbReference type="SMART" id="SM00862">
    <property type="entry name" value="Trans_reg_C"/>
    <property type="match status" value="1"/>
</dbReference>
<dbReference type="EMBL" id="CYXR01000005">
    <property type="protein sequence ID" value="CUM82641.1"/>
    <property type="molecule type" value="Genomic_DNA"/>
</dbReference>
<dbReference type="AlphaFoldDB" id="A0A173RXJ0"/>
<proteinExistence type="inferred from homology"/>
<dbReference type="Pfam" id="PF00486">
    <property type="entry name" value="Trans_reg_C"/>
    <property type="match status" value="1"/>
</dbReference>
<accession>A0A173RXJ0</accession>
<dbReference type="GO" id="GO:0000160">
    <property type="term" value="P:phosphorelay signal transduction system"/>
    <property type="evidence" value="ECO:0007669"/>
    <property type="project" value="InterPro"/>
</dbReference>
<dbReference type="InterPro" id="IPR011990">
    <property type="entry name" value="TPR-like_helical_dom_sf"/>
</dbReference>
<evidence type="ECO:0000259" key="3">
    <source>
        <dbReference type="SMART" id="SM00862"/>
    </source>
</evidence>
<dbReference type="InterPro" id="IPR005158">
    <property type="entry name" value="BTAD"/>
</dbReference>
<evidence type="ECO:0000259" key="4">
    <source>
        <dbReference type="SMART" id="SM01043"/>
    </source>
</evidence>
<dbReference type="Proteomes" id="UP000095727">
    <property type="component" value="Unassembled WGS sequence"/>
</dbReference>
<dbReference type="SUPFAM" id="SSF48452">
    <property type="entry name" value="TPR-like"/>
    <property type="match status" value="1"/>
</dbReference>
<dbReference type="InterPro" id="IPR016032">
    <property type="entry name" value="Sig_transdc_resp-reg_C-effctor"/>
</dbReference>
<dbReference type="SUPFAM" id="SSF46894">
    <property type="entry name" value="C-terminal effector domain of the bipartite response regulators"/>
    <property type="match status" value="1"/>
</dbReference>
<organism evidence="5 6">
    <name type="scientific">Coprococcus comes</name>
    <dbReference type="NCBI Taxonomy" id="410072"/>
    <lineage>
        <taxon>Bacteria</taxon>
        <taxon>Bacillati</taxon>
        <taxon>Bacillota</taxon>
        <taxon>Clostridia</taxon>
        <taxon>Lachnospirales</taxon>
        <taxon>Lachnospiraceae</taxon>
        <taxon>Coprococcus</taxon>
    </lineage>
</organism>
<dbReference type="Gene3D" id="1.10.10.10">
    <property type="entry name" value="Winged helix-like DNA-binding domain superfamily/Winged helix DNA-binding domain"/>
    <property type="match status" value="1"/>
</dbReference>
<evidence type="ECO:0000256" key="1">
    <source>
        <dbReference type="ARBA" id="ARBA00005820"/>
    </source>
</evidence>
<dbReference type="GO" id="GO:0003677">
    <property type="term" value="F:DNA binding"/>
    <property type="evidence" value="ECO:0007669"/>
    <property type="project" value="UniProtKB-KW"/>
</dbReference>
<feature type="domain" description="Bacterial transcriptional activator" evidence="4">
    <location>
        <begin position="111"/>
        <end position="252"/>
    </location>
</feature>
<dbReference type="Pfam" id="PF03704">
    <property type="entry name" value="BTAD"/>
    <property type="match status" value="1"/>
</dbReference>
<protein>
    <submittedName>
        <fullName evidence="5">DNA-binding transcriptional activator of the SARP family</fullName>
    </submittedName>
</protein>
<gene>
    <name evidence="5" type="ORF">ERS852574_00948</name>
</gene>
<dbReference type="PANTHER" id="PTHR35807:SF2">
    <property type="entry name" value="TRANSCRIPTIONAL ACTIVATOR DOMAIN"/>
    <property type="match status" value="1"/>
</dbReference>
<dbReference type="Gene3D" id="1.25.40.10">
    <property type="entry name" value="Tetratricopeptide repeat domain"/>
    <property type="match status" value="1"/>
</dbReference>
<feature type="domain" description="OmpR/PhoB-type" evidence="3">
    <location>
        <begin position="28"/>
        <end position="103"/>
    </location>
</feature>
<dbReference type="GO" id="GO:0006355">
    <property type="term" value="P:regulation of DNA-templated transcription"/>
    <property type="evidence" value="ECO:0007669"/>
    <property type="project" value="InterPro"/>
</dbReference>
<dbReference type="InterPro" id="IPR051677">
    <property type="entry name" value="AfsR-DnrI-RedD_regulator"/>
</dbReference>
<evidence type="ECO:0000256" key="2">
    <source>
        <dbReference type="ARBA" id="ARBA00023125"/>
    </source>
</evidence>
<dbReference type="InterPro" id="IPR036388">
    <property type="entry name" value="WH-like_DNA-bd_sf"/>
</dbReference>
<dbReference type="PANTHER" id="PTHR35807">
    <property type="entry name" value="TRANSCRIPTIONAL REGULATOR REDD-RELATED"/>
    <property type="match status" value="1"/>
</dbReference>
<keyword evidence="2 5" id="KW-0238">DNA-binding</keyword>
<dbReference type="SMART" id="SM01043">
    <property type="entry name" value="BTAD"/>
    <property type="match status" value="1"/>
</dbReference>
<dbReference type="InterPro" id="IPR001867">
    <property type="entry name" value="OmpR/PhoB-type_DNA-bd"/>
</dbReference>
<sequence>MSDHLPVLKVRLFGGFSASYGEIPVSFGRNTTTKAMKLLQILLYHGDTGISRDKLLDELYGREELADAANNLRVTAHRLKKIIVNAGLPSHDYINIKKGIYRWDAPMPTEVDAHQFKVLSKDVQTCTDKVKKLALLKKICLMYRGEFLPELSGDEWVLVESVQYKNIYSESLQELCKLLIERGDYEEALRFCEPACQLYPFDEWQSVRIDCYMALNRYKDAVQEYENTAKLFFEELGIRPSEHMMQQFEQMSSRLNYKPQELGDIKERLKEDDIRGGAFYCSLPSFRDSYRLVSRIIERNGQSVYLMLCSITNGKGMPMDKPDKLEVLSGELQNTIQQCLRKGDSFTKYSPSQFLILLVGTNKENCSMIFDRIQRYFSREHKSWKQYLDYFVSSVAEVDRQDSPIQFNTENKTW</sequence>
<evidence type="ECO:0000313" key="5">
    <source>
        <dbReference type="EMBL" id="CUM82641.1"/>
    </source>
</evidence>
<dbReference type="RefSeq" id="WP_055155967.1">
    <property type="nucleotide sequence ID" value="NZ_CYXR01000005.1"/>
</dbReference>
<dbReference type="SUPFAM" id="SSF55073">
    <property type="entry name" value="Nucleotide cyclase"/>
    <property type="match status" value="1"/>
</dbReference>
<name>A0A173RXJ0_9FIRM</name>
<comment type="similarity">
    <text evidence="1">Belongs to the AfsR/DnrI/RedD regulatory family.</text>
</comment>
<evidence type="ECO:0000313" key="6">
    <source>
        <dbReference type="Proteomes" id="UP000095727"/>
    </source>
</evidence>
<dbReference type="InterPro" id="IPR029787">
    <property type="entry name" value="Nucleotide_cyclase"/>
</dbReference>